<proteinExistence type="predicted"/>
<keyword evidence="3" id="KW-1185">Reference proteome</keyword>
<dbReference type="InParanoid" id="Q5JDP1"/>
<dbReference type="PATRIC" id="fig|69014.16.peg.1894"/>
<dbReference type="HOGENOM" id="CLU_755713_0_0_2"/>
<evidence type="ECO:0000313" key="2">
    <source>
        <dbReference type="EMBL" id="BAD86128.1"/>
    </source>
</evidence>
<keyword evidence="1" id="KW-0812">Transmembrane</keyword>
<gene>
    <name evidence="2" type="ordered locus">TK1939</name>
</gene>
<dbReference type="STRING" id="69014.TK1939"/>
<dbReference type="KEGG" id="tko:TK1939"/>
<accession>Q5JDP1</accession>
<keyword evidence="1" id="KW-0472">Membrane</keyword>
<name>Q5JDP1_THEKO</name>
<dbReference type="EnsemblBacteria" id="BAD86128">
    <property type="protein sequence ID" value="BAD86128"/>
    <property type="gene ID" value="TK1939"/>
</dbReference>
<protein>
    <submittedName>
        <fullName evidence="2">Uncharacterized protein</fullName>
    </submittedName>
</protein>
<evidence type="ECO:0000256" key="1">
    <source>
        <dbReference type="SAM" id="Phobius"/>
    </source>
</evidence>
<dbReference type="EMBL" id="AP006878">
    <property type="protein sequence ID" value="BAD86128.1"/>
    <property type="molecule type" value="Genomic_DNA"/>
</dbReference>
<dbReference type="Proteomes" id="UP000000536">
    <property type="component" value="Chromosome"/>
</dbReference>
<organism evidence="2 3">
    <name type="scientific">Thermococcus kodakarensis (strain ATCC BAA-918 / JCM 12380 / KOD1)</name>
    <name type="common">Pyrococcus kodakaraensis (strain KOD1)</name>
    <dbReference type="NCBI Taxonomy" id="69014"/>
    <lineage>
        <taxon>Archaea</taxon>
        <taxon>Methanobacteriati</taxon>
        <taxon>Methanobacteriota</taxon>
        <taxon>Thermococci</taxon>
        <taxon>Thermococcales</taxon>
        <taxon>Thermococcaceae</taxon>
        <taxon>Thermococcus</taxon>
    </lineage>
</organism>
<sequence>MRKHAGLHIRRRVLSLFVVFLAISTLSIVVSSRPYWATPGTYFEYTARGDRAVIIECHNGTLYFGTYGVLRWEILDVARDQIELKAQLRVYNLTMHYQRALNAEEGLIKARELIEMYSSLNFTQSGPCRVAEVQAGRVKVCERADGVLIAIEETNQTYWLYAGDNGATEGLFSNATIPNLSRSITFNVSLTDNSVLHNGKRLGMNTLFLTDLDVAGRTIMNGWFINEVRELNATVHTRFGAFKPPIVLVTTNFYGNSSNFALYDPGSGVLIEGYTPVSPIWELFGFKRVLFSDREHFNRTDDPIIKSKDIYGFGMVLEDTNAFYSETGMLENVQIPLDAIAVFVLAITVFLVIGYERAKTRRMGKQ</sequence>
<evidence type="ECO:0000313" key="3">
    <source>
        <dbReference type="Proteomes" id="UP000000536"/>
    </source>
</evidence>
<keyword evidence="1" id="KW-1133">Transmembrane helix</keyword>
<dbReference type="eggNOG" id="arCOG07128">
    <property type="taxonomic scope" value="Archaea"/>
</dbReference>
<feature type="transmembrane region" description="Helical" evidence="1">
    <location>
        <begin position="335"/>
        <end position="355"/>
    </location>
</feature>
<reference evidence="2 3" key="1">
    <citation type="journal article" date="2005" name="Genome Res.">
        <title>Complete genome sequence of the hyperthermophilic archaeon Thermococcus kodakaraensis KOD1 and comparison with Pyrococcus genomes.</title>
        <authorList>
            <person name="Fukui T."/>
            <person name="Atomi H."/>
            <person name="Kanai T."/>
            <person name="Matsumi R."/>
            <person name="Fujiwara S."/>
            <person name="Imanaka T."/>
        </authorList>
    </citation>
    <scope>NUCLEOTIDE SEQUENCE [LARGE SCALE GENOMIC DNA]</scope>
    <source>
        <strain evidence="3">ATCC BAA-918 / JCM 12380 / KOD1</strain>
    </source>
</reference>
<dbReference type="AlphaFoldDB" id="Q5JDP1"/>